<feature type="region of interest" description="Disordered" evidence="1">
    <location>
        <begin position="1"/>
        <end position="230"/>
    </location>
</feature>
<feature type="compositionally biased region" description="Acidic residues" evidence="1">
    <location>
        <begin position="48"/>
        <end position="64"/>
    </location>
</feature>
<name>A0A8H3GUG4_9AGAM</name>
<proteinExistence type="predicted"/>
<feature type="compositionally biased region" description="Polar residues" evidence="1">
    <location>
        <begin position="11"/>
        <end position="23"/>
    </location>
</feature>
<dbReference type="AlphaFoldDB" id="A0A8H3GUG4"/>
<feature type="domain" description="DUF4604" evidence="2">
    <location>
        <begin position="16"/>
        <end position="229"/>
    </location>
</feature>
<evidence type="ECO:0000256" key="1">
    <source>
        <dbReference type="SAM" id="MobiDB-lite"/>
    </source>
</evidence>
<evidence type="ECO:0000313" key="4">
    <source>
        <dbReference type="Proteomes" id="UP000663846"/>
    </source>
</evidence>
<accession>A0A8H3GUG4</accession>
<feature type="compositionally biased region" description="Basic and acidic residues" evidence="1">
    <location>
        <begin position="125"/>
        <end position="137"/>
    </location>
</feature>
<evidence type="ECO:0000259" key="2">
    <source>
        <dbReference type="Pfam" id="PF15377"/>
    </source>
</evidence>
<evidence type="ECO:0000313" key="3">
    <source>
        <dbReference type="EMBL" id="CAE6466065.1"/>
    </source>
</evidence>
<dbReference type="EMBL" id="CAJMWS010000844">
    <property type="protein sequence ID" value="CAE6466065.1"/>
    <property type="molecule type" value="Genomic_DNA"/>
</dbReference>
<feature type="compositionally biased region" description="Polar residues" evidence="1">
    <location>
        <begin position="30"/>
        <end position="43"/>
    </location>
</feature>
<organism evidence="3 4">
    <name type="scientific">Rhizoctonia solani</name>
    <dbReference type="NCBI Taxonomy" id="456999"/>
    <lineage>
        <taxon>Eukaryota</taxon>
        <taxon>Fungi</taxon>
        <taxon>Dikarya</taxon>
        <taxon>Basidiomycota</taxon>
        <taxon>Agaricomycotina</taxon>
        <taxon>Agaricomycetes</taxon>
        <taxon>Cantharellales</taxon>
        <taxon>Ceratobasidiaceae</taxon>
        <taxon>Rhizoctonia</taxon>
    </lineage>
</organism>
<dbReference type="Proteomes" id="UP000663846">
    <property type="component" value="Unassembled WGS sequence"/>
</dbReference>
<dbReference type="Pfam" id="PF15377">
    <property type="entry name" value="DUF4604"/>
    <property type="match status" value="1"/>
</dbReference>
<sequence length="230" mass="24833">MPPRSKGPTPHQISSRLQYSQSAPAFLRQLQAQVGGQLSSQRNARGGDDDEPEIANTPPDEEDGNVYNPDWDKDASSSGRPPVPSRPPIPTRPGESSKPNGGRNGTPSEDEEDSGDEKPQIVVLKEGKHLSAKEVKREKRRAQGLPEDESETDEKSPEAPAAKSKSKPSKTKPQTFSDAHVSTGAKPKAKRKIIGDGAGNQGDTEKNSDKPKKKKPKKETKLLSFGEGED</sequence>
<protein>
    <recommendedName>
        <fullName evidence="2">DUF4604 domain-containing protein</fullName>
    </recommendedName>
</protein>
<gene>
    <name evidence="3" type="ORF">RDB_LOCUS166960</name>
</gene>
<comment type="caution">
    <text evidence="3">The sequence shown here is derived from an EMBL/GenBank/DDBJ whole genome shotgun (WGS) entry which is preliminary data.</text>
</comment>
<reference evidence="3" key="1">
    <citation type="submission" date="2021-01" db="EMBL/GenBank/DDBJ databases">
        <authorList>
            <person name="Kaushik A."/>
        </authorList>
    </citation>
    <scope>NUCLEOTIDE SEQUENCE</scope>
    <source>
        <strain evidence="3">AG1-1C</strain>
    </source>
</reference>
<feature type="compositionally biased region" description="Pro residues" evidence="1">
    <location>
        <begin position="81"/>
        <end position="91"/>
    </location>
</feature>
<dbReference type="InterPro" id="IPR027911">
    <property type="entry name" value="DUF4604"/>
</dbReference>